<dbReference type="Gene3D" id="3.30.710.10">
    <property type="entry name" value="Potassium Channel Kv1.1, Chain A"/>
    <property type="match status" value="1"/>
</dbReference>
<protein>
    <recommendedName>
        <fullName evidence="2">BTB domain-containing protein</fullName>
    </recommendedName>
</protein>
<sequence length="210" mass="23332">MRSSTPDGESAGRKRKRDDDGDAAQATDSHEHNAEVREAIKELQLHAAVLITHSSVLHSKLSRWTGPERPARIQIELENDAEVDAFEDVVWAMYHGKLPAEEQLTIQRALTTAQVADTYAAETPLCLAAKWLDAQADLPWDEALRLFDAPCGVRERLHLRNALSSIMKRVGDLELATNDELLRQQLTLLPEAALGHCSVMTDSLLEPRAL</sequence>
<accession>A0A836CJI0</accession>
<evidence type="ECO:0000259" key="2">
    <source>
        <dbReference type="Pfam" id="PF00651"/>
    </source>
</evidence>
<feature type="domain" description="BTB" evidence="2">
    <location>
        <begin position="41"/>
        <end position="114"/>
    </location>
</feature>
<feature type="region of interest" description="Disordered" evidence="1">
    <location>
        <begin position="1"/>
        <end position="33"/>
    </location>
</feature>
<dbReference type="AlphaFoldDB" id="A0A836CJI0"/>
<dbReference type="EMBL" id="JAFCMP010000122">
    <property type="protein sequence ID" value="KAG5185786.1"/>
    <property type="molecule type" value="Genomic_DNA"/>
</dbReference>
<proteinExistence type="predicted"/>
<dbReference type="InterPro" id="IPR000210">
    <property type="entry name" value="BTB/POZ_dom"/>
</dbReference>
<dbReference type="InterPro" id="IPR011333">
    <property type="entry name" value="SKP1/BTB/POZ_sf"/>
</dbReference>
<keyword evidence="4" id="KW-1185">Reference proteome</keyword>
<evidence type="ECO:0000256" key="1">
    <source>
        <dbReference type="SAM" id="MobiDB-lite"/>
    </source>
</evidence>
<evidence type="ECO:0000313" key="4">
    <source>
        <dbReference type="Proteomes" id="UP000664859"/>
    </source>
</evidence>
<name>A0A836CJI0_9STRA</name>
<organism evidence="3 4">
    <name type="scientific">Tribonema minus</name>
    <dbReference type="NCBI Taxonomy" id="303371"/>
    <lineage>
        <taxon>Eukaryota</taxon>
        <taxon>Sar</taxon>
        <taxon>Stramenopiles</taxon>
        <taxon>Ochrophyta</taxon>
        <taxon>PX clade</taxon>
        <taxon>Xanthophyceae</taxon>
        <taxon>Tribonematales</taxon>
        <taxon>Tribonemataceae</taxon>
        <taxon>Tribonema</taxon>
    </lineage>
</organism>
<dbReference type="Proteomes" id="UP000664859">
    <property type="component" value="Unassembled WGS sequence"/>
</dbReference>
<comment type="caution">
    <text evidence="3">The sequence shown here is derived from an EMBL/GenBank/DDBJ whole genome shotgun (WGS) entry which is preliminary data.</text>
</comment>
<dbReference type="Pfam" id="PF00651">
    <property type="entry name" value="BTB"/>
    <property type="match status" value="1"/>
</dbReference>
<dbReference type="CDD" id="cd18186">
    <property type="entry name" value="BTB_POZ_ZBTB_KLHL-like"/>
    <property type="match status" value="1"/>
</dbReference>
<gene>
    <name evidence="3" type="ORF">JKP88DRAFT_354095</name>
</gene>
<reference evidence="3" key="1">
    <citation type="submission" date="2021-02" db="EMBL/GenBank/DDBJ databases">
        <title>First Annotated Genome of the Yellow-green Alga Tribonema minus.</title>
        <authorList>
            <person name="Mahan K.M."/>
        </authorList>
    </citation>
    <scope>NUCLEOTIDE SEQUENCE</scope>
    <source>
        <strain evidence="3">UTEX B ZZ1240</strain>
    </source>
</reference>
<evidence type="ECO:0000313" key="3">
    <source>
        <dbReference type="EMBL" id="KAG5185786.1"/>
    </source>
</evidence>